<comment type="similarity">
    <text evidence="1">Belongs to the cytidylate kinase family. Type 1 subfamily.</text>
</comment>
<evidence type="ECO:0000256" key="8">
    <source>
        <dbReference type="ARBA" id="ARBA00047615"/>
    </source>
</evidence>
<sequence length="422" mass="46735">MLVTGEFLKKYPEVARMAQSKGVHPRRVAAGEISKIWGHSGMAHQGIALRVGRLSGHDGSKLRVEDIVSAHLSNTSTVVLLDRVTDINNVGAIVRSAACFDVDAVILPEHHSPSESCVITKASSGAADIVPVVQVGNLVKTMEYLKQHGYWCYGMDAGGDKALHEISFCERRAIILGSEGKGIRRLTREHCDHLVKIPMSARIDSLNRSKRLVIAIDGPSSSGKGTLAKELANVLRMQHLDTGKLYRVFAVKFPHKYSQARSHEEIRLNTEEEEEMLAALNNDDPGYYSEHVGRMASILARNSQVRSALLPIQRQFVLNAPQGAVVDGRDIASVVCPDADVKIFVSAYASVRARRRFRQLCGSNRKAMYKTVLFHLLHRDIRDTCRSSAPLVRTEDAIYLNNSHMQKAAALRELVEKIKTFL</sequence>
<evidence type="ECO:0000256" key="7">
    <source>
        <dbReference type="ARBA" id="ARBA00022840"/>
    </source>
</evidence>
<name>A0A6A6K019_HEVBR</name>
<proteinExistence type="inferred from homology"/>
<comment type="catalytic activity">
    <reaction evidence="9">
        <text>CMP + ATP = CDP + ADP</text>
        <dbReference type="Rhea" id="RHEA:11600"/>
        <dbReference type="ChEBI" id="CHEBI:30616"/>
        <dbReference type="ChEBI" id="CHEBI:58069"/>
        <dbReference type="ChEBI" id="CHEBI:60377"/>
        <dbReference type="ChEBI" id="CHEBI:456216"/>
        <dbReference type="EC" id="2.7.4.25"/>
    </reaction>
</comment>
<dbReference type="CDD" id="cd02020">
    <property type="entry name" value="CMPK"/>
    <property type="match status" value="1"/>
</dbReference>
<gene>
    <name evidence="12" type="ORF">GH714_042831</name>
</gene>
<dbReference type="EC" id="2.7.4.25" evidence="2"/>
<dbReference type="InterPro" id="IPR004441">
    <property type="entry name" value="rRNA_MeTrfase_TrmH"/>
</dbReference>
<dbReference type="InterPro" id="IPR029028">
    <property type="entry name" value="Alpha/beta_knot_MTases"/>
</dbReference>
<accession>A0A6A6K019</accession>
<dbReference type="HAMAP" id="MF_00238">
    <property type="entry name" value="Cytidyl_kinase_type1"/>
    <property type="match status" value="1"/>
</dbReference>
<dbReference type="Pfam" id="PF02224">
    <property type="entry name" value="Cytidylate_kin"/>
    <property type="match status" value="1"/>
</dbReference>
<dbReference type="AlphaFoldDB" id="A0A6A6K019"/>
<dbReference type="GO" id="GO:0005524">
    <property type="term" value="F:ATP binding"/>
    <property type="evidence" value="ECO:0007669"/>
    <property type="project" value="UniProtKB-KW"/>
</dbReference>
<evidence type="ECO:0000256" key="2">
    <source>
        <dbReference type="ARBA" id="ARBA00012906"/>
    </source>
</evidence>
<dbReference type="Pfam" id="PF00588">
    <property type="entry name" value="SpoU_methylase"/>
    <property type="match status" value="1"/>
</dbReference>
<evidence type="ECO:0000256" key="6">
    <source>
        <dbReference type="ARBA" id="ARBA00022777"/>
    </source>
</evidence>
<keyword evidence="13" id="KW-1185">Reference proteome</keyword>
<comment type="caution">
    <text evidence="12">The sequence shown here is derived from an EMBL/GenBank/DDBJ whole genome shotgun (WGS) entry which is preliminary data.</text>
</comment>
<evidence type="ECO:0000259" key="10">
    <source>
        <dbReference type="Pfam" id="PF00588"/>
    </source>
</evidence>
<evidence type="ECO:0000313" key="12">
    <source>
        <dbReference type="EMBL" id="KAF2282007.1"/>
    </source>
</evidence>
<dbReference type="InterPro" id="IPR027417">
    <property type="entry name" value="P-loop_NTPase"/>
</dbReference>
<dbReference type="GO" id="GO:0036431">
    <property type="term" value="F:dCMP kinase activity"/>
    <property type="evidence" value="ECO:0007669"/>
    <property type="project" value="InterPro"/>
</dbReference>
<evidence type="ECO:0000256" key="9">
    <source>
        <dbReference type="ARBA" id="ARBA00048478"/>
    </source>
</evidence>
<feature type="domain" description="Cytidylate kinase" evidence="11">
    <location>
        <begin position="214"/>
        <end position="419"/>
    </location>
</feature>
<keyword evidence="7" id="KW-0067">ATP-binding</keyword>
<dbReference type="GO" id="GO:0006396">
    <property type="term" value="P:RNA processing"/>
    <property type="evidence" value="ECO:0007669"/>
    <property type="project" value="InterPro"/>
</dbReference>
<feature type="domain" description="tRNA/rRNA methyltransferase SpoU type" evidence="10">
    <location>
        <begin position="77"/>
        <end position="209"/>
    </location>
</feature>
<dbReference type="Proteomes" id="UP000467840">
    <property type="component" value="Unassembled WGS sequence"/>
</dbReference>
<dbReference type="InterPro" id="IPR003136">
    <property type="entry name" value="Cytidylate_kin"/>
</dbReference>
<evidence type="ECO:0000256" key="5">
    <source>
        <dbReference type="ARBA" id="ARBA00022741"/>
    </source>
</evidence>
<dbReference type="Gene3D" id="3.40.50.300">
    <property type="entry name" value="P-loop containing nucleotide triphosphate hydrolases"/>
    <property type="match status" value="1"/>
</dbReference>
<protein>
    <recommendedName>
        <fullName evidence="2">(d)CMP kinase</fullName>
        <ecNumber evidence="2">2.7.4.25</ecNumber>
    </recommendedName>
</protein>
<dbReference type="InterPro" id="IPR029026">
    <property type="entry name" value="tRNA_m1G_MTases_N"/>
</dbReference>
<evidence type="ECO:0000259" key="11">
    <source>
        <dbReference type="Pfam" id="PF02224"/>
    </source>
</evidence>
<dbReference type="EMBL" id="JAAGAX010000511">
    <property type="protein sequence ID" value="KAF2282007.1"/>
    <property type="molecule type" value="Genomic_DNA"/>
</dbReference>
<keyword evidence="4" id="KW-0808">Transferase</keyword>
<dbReference type="GO" id="GO:0008173">
    <property type="term" value="F:RNA methyltransferase activity"/>
    <property type="evidence" value="ECO:0007669"/>
    <property type="project" value="InterPro"/>
</dbReference>
<evidence type="ECO:0000256" key="1">
    <source>
        <dbReference type="ARBA" id="ARBA00009427"/>
    </source>
</evidence>
<dbReference type="PANTHER" id="PTHR46429">
    <property type="entry name" value="23S RRNA (GUANOSINE-2'-O-)-METHYLTRANSFERASE RLMB"/>
    <property type="match status" value="1"/>
</dbReference>
<dbReference type="PANTHER" id="PTHR46429:SF1">
    <property type="entry name" value="23S RRNA (GUANOSINE-2'-O-)-METHYLTRANSFERASE RLMB"/>
    <property type="match status" value="1"/>
</dbReference>
<keyword evidence="5" id="KW-0547">Nucleotide-binding</keyword>
<dbReference type="CDD" id="cd18103">
    <property type="entry name" value="SpoU-like_RlmB"/>
    <property type="match status" value="1"/>
</dbReference>
<keyword evidence="6" id="KW-0418">Kinase</keyword>
<dbReference type="Gene3D" id="3.40.1280.10">
    <property type="match status" value="1"/>
</dbReference>
<reference evidence="12 13" key="1">
    <citation type="journal article" date="2020" name="Mol. Plant">
        <title>The Chromosome-Based Rubber Tree Genome Provides New Insights into Spurge Genome Evolution and Rubber Biosynthesis.</title>
        <authorList>
            <person name="Liu J."/>
            <person name="Shi C."/>
            <person name="Shi C.C."/>
            <person name="Li W."/>
            <person name="Zhang Q.J."/>
            <person name="Zhang Y."/>
            <person name="Li K."/>
            <person name="Lu H.F."/>
            <person name="Shi C."/>
            <person name="Zhu S.T."/>
            <person name="Xiao Z.Y."/>
            <person name="Nan H."/>
            <person name="Yue Y."/>
            <person name="Zhu X.G."/>
            <person name="Wu Y."/>
            <person name="Hong X.N."/>
            <person name="Fan G.Y."/>
            <person name="Tong Y."/>
            <person name="Zhang D."/>
            <person name="Mao C.L."/>
            <person name="Liu Y.L."/>
            <person name="Hao S.J."/>
            <person name="Liu W.Q."/>
            <person name="Lv M.Q."/>
            <person name="Zhang H.B."/>
            <person name="Liu Y."/>
            <person name="Hu-Tang G.R."/>
            <person name="Wang J.P."/>
            <person name="Wang J.H."/>
            <person name="Sun Y.H."/>
            <person name="Ni S.B."/>
            <person name="Chen W.B."/>
            <person name="Zhang X.C."/>
            <person name="Jiao Y.N."/>
            <person name="Eichler E.E."/>
            <person name="Li G.H."/>
            <person name="Liu X."/>
            <person name="Gao L.Z."/>
        </authorList>
    </citation>
    <scope>NUCLEOTIDE SEQUENCE [LARGE SCALE GENOMIC DNA]</scope>
    <source>
        <strain evidence="13">cv. GT1</strain>
        <tissue evidence="12">Leaf</tissue>
    </source>
</reference>
<dbReference type="NCBIfam" id="TIGR00017">
    <property type="entry name" value="cmk"/>
    <property type="match status" value="1"/>
</dbReference>
<organism evidence="12 13">
    <name type="scientific">Hevea brasiliensis</name>
    <name type="common">Para rubber tree</name>
    <name type="synonym">Siphonia brasiliensis</name>
    <dbReference type="NCBI Taxonomy" id="3981"/>
    <lineage>
        <taxon>Eukaryota</taxon>
        <taxon>Viridiplantae</taxon>
        <taxon>Streptophyta</taxon>
        <taxon>Embryophyta</taxon>
        <taxon>Tracheophyta</taxon>
        <taxon>Spermatophyta</taxon>
        <taxon>Magnoliopsida</taxon>
        <taxon>eudicotyledons</taxon>
        <taxon>Gunneridae</taxon>
        <taxon>Pentapetalae</taxon>
        <taxon>rosids</taxon>
        <taxon>fabids</taxon>
        <taxon>Malpighiales</taxon>
        <taxon>Euphorbiaceae</taxon>
        <taxon>Crotonoideae</taxon>
        <taxon>Micrandreae</taxon>
        <taxon>Hevea</taxon>
    </lineage>
</organism>
<dbReference type="GO" id="GO:0032259">
    <property type="term" value="P:methylation"/>
    <property type="evidence" value="ECO:0007669"/>
    <property type="project" value="UniProtKB-KW"/>
</dbReference>
<dbReference type="GO" id="GO:0005829">
    <property type="term" value="C:cytosol"/>
    <property type="evidence" value="ECO:0007669"/>
    <property type="project" value="TreeGrafter"/>
</dbReference>
<evidence type="ECO:0000313" key="13">
    <source>
        <dbReference type="Proteomes" id="UP000467840"/>
    </source>
</evidence>
<dbReference type="InterPro" id="IPR001537">
    <property type="entry name" value="SpoU_MeTrfase"/>
</dbReference>
<evidence type="ECO:0000256" key="4">
    <source>
        <dbReference type="ARBA" id="ARBA00022679"/>
    </source>
</evidence>
<dbReference type="SUPFAM" id="SSF52540">
    <property type="entry name" value="P-loop containing nucleoside triphosphate hydrolases"/>
    <property type="match status" value="1"/>
</dbReference>
<dbReference type="InterPro" id="IPR011994">
    <property type="entry name" value="Cytidylate_kinase_dom"/>
</dbReference>
<comment type="catalytic activity">
    <reaction evidence="8">
        <text>dCMP + ATP = dCDP + ADP</text>
        <dbReference type="Rhea" id="RHEA:25094"/>
        <dbReference type="ChEBI" id="CHEBI:30616"/>
        <dbReference type="ChEBI" id="CHEBI:57566"/>
        <dbReference type="ChEBI" id="CHEBI:58593"/>
        <dbReference type="ChEBI" id="CHEBI:456216"/>
        <dbReference type="EC" id="2.7.4.25"/>
    </reaction>
</comment>
<dbReference type="SUPFAM" id="SSF75217">
    <property type="entry name" value="alpha/beta knot"/>
    <property type="match status" value="1"/>
</dbReference>
<dbReference type="GO" id="GO:0003723">
    <property type="term" value="F:RNA binding"/>
    <property type="evidence" value="ECO:0007669"/>
    <property type="project" value="InterPro"/>
</dbReference>
<keyword evidence="3" id="KW-0489">Methyltransferase</keyword>
<evidence type="ECO:0000256" key="3">
    <source>
        <dbReference type="ARBA" id="ARBA00022603"/>
    </source>
</evidence>